<dbReference type="Proteomes" id="UP000298484">
    <property type="component" value="Unassembled WGS sequence"/>
</dbReference>
<dbReference type="AlphaFoldDB" id="A0A4Y9AAQ4"/>
<sequence length="60" mass="7149">MSNTMGSPVKKQKKHYRSEVVKRSNSIPPAKNNTNFEEMDMKELIELYDEYKRKLNAMNR</sequence>
<name>A0A4Y9AAQ4_9BACI</name>
<dbReference type="RefSeq" id="WP_135110389.1">
    <property type="nucleotide sequence ID" value="NZ_SRHY01000020.1"/>
</dbReference>
<organism evidence="2 3">
    <name type="scientific">Lentibacillus salicampi</name>
    <dbReference type="NCBI Taxonomy" id="175306"/>
    <lineage>
        <taxon>Bacteria</taxon>
        <taxon>Bacillati</taxon>
        <taxon>Bacillota</taxon>
        <taxon>Bacilli</taxon>
        <taxon>Bacillales</taxon>
        <taxon>Bacillaceae</taxon>
        <taxon>Lentibacillus</taxon>
    </lineage>
</organism>
<evidence type="ECO:0000313" key="3">
    <source>
        <dbReference type="Proteomes" id="UP000298484"/>
    </source>
</evidence>
<protein>
    <submittedName>
        <fullName evidence="2">Uncharacterized protein</fullName>
    </submittedName>
</protein>
<gene>
    <name evidence="2" type="ORF">E4U82_11810</name>
</gene>
<evidence type="ECO:0000313" key="2">
    <source>
        <dbReference type="EMBL" id="TFJ92505.1"/>
    </source>
</evidence>
<proteinExistence type="predicted"/>
<keyword evidence="3" id="KW-1185">Reference proteome</keyword>
<comment type="caution">
    <text evidence="2">The sequence shown here is derived from an EMBL/GenBank/DDBJ whole genome shotgun (WGS) entry which is preliminary data.</text>
</comment>
<feature type="compositionally biased region" description="Polar residues" evidence="1">
    <location>
        <begin position="23"/>
        <end position="35"/>
    </location>
</feature>
<reference evidence="2 3" key="1">
    <citation type="submission" date="2019-03" db="EMBL/GenBank/DDBJ databases">
        <title>Genome sequence of Lentibacillus salicampi ATCC BAA-719.</title>
        <authorList>
            <person name="Maclea K.S."/>
            <person name="Simoes Junior M."/>
        </authorList>
    </citation>
    <scope>NUCLEOTIDE SEQUENCE [LARGE SCALE GENOMIC DNA]</scope>
    <source>
        <strain evidence="2 3">ATCC BAA-719</strain>
    </source>
</reference>
<accession>A0A4Y9AAQ4</accession>
<evidence type="ECO:0000256" key="1">
    <source>
        <dbReference type="SAM" id="MobiDB-lite"/>
    </source>
</evidence>
<dbReference type="EMBL" id="SRHY01000020">
    <property type="protein sequence ID" value="TFJ92505.1"/>
    <property type="molecule type" value="Genomic_DNA"/>
</dbReference>
<feature type="region of interest" description="Disordered" evidence="1">
    <location>
        <begin position="1"/>
        <end position="35"/>
    </location>
</feature>